<protein>
    <submittedName>
        <fullName evidence="2">GNAT family N-acetyltransferase</fullName>
    </submittedName>
</protein>
<dbReference type="InterPro" id="IPR000182">
    <property type="entry name" value="GNAT_dom"/>
</dbReference>
<dbReference type="InterPro" id="IPR016181">
    <property type="entry name" value="Acyl_CoA_acyltransferase"/>
</dbReference>
<feature type="domain" description="N-acetyltransferase" evidence="1">
    <location>
        <begin position="22"/>
        <end position="186"/>
    </location>
</feature>
<evidence type="ECO:0000259" key="1">
    <source>
        <dbReference type="PROSITE" id="PS51186"/>
    </source>
</evidence>
<dbReference type="SUPFAM" id="SSF55729">
    <property type="entry name" value="Acyl-CoA N-acyltransferases (Nat)"/>
    <property type="match status" value="1"/>
</dbReference>
<evidence type="ECO:0000313" key="3">
    <source>
        <dbReference type="Proteomes" id="UP000263232"/>
    </source>
</evidence>
<dbReference type="Proteomes" id="UP000263232">
    <property type="component" value="Chromosome"/>
</dbReference>
<evidence type="ECO:0000313" key="2">
    <source>
        <dbReference type="EMBL" id="AXY26441.1"/>
    </source>
</evidence>
<dbReference type="PANTHER" id="PTHR43328:SF1">
    <property type="entry name" value="N-ACETYLTRANSFERASE DOMAIN-CONTAINING PROTEIN"/>
    <property type="match status" value="1"/>
</dbReference>
<sequence>MLDAYEDSQVQISEVEGDTLDLLFRQAEPEDARAILGLIQEVGKETDYLVYGEDGTGLSLEAERALIQSYLYAETSLMLVIEVDGQIIGIGDLATLPYDKQAHVAEVGIFLIHEYWGYGIATMLFEEMLEFAQGVGLKVLTLEVVTENTRAIKLYEKFNFKIVGEFSQRLKYPGGYYDTYLMERIL</sequence>
<accession>A0A347WMY4</accession>
<dbReference type="GO" id="GO:0016747">
    <property type="term" value="F:acyltransferase activity, transferring groups other than amino-acyl groups"/>
    <property type="evidence" value="ECO:0007669"/>
    <property type="project" value="InterPro"/>
</dbReference>
<dbReference type="CDD" id="cd04301">
    <property type="entry name" value="NAT_SF"/>
    <property type="match status" value="1"/>
</dbReference>
<dbReference type="Pfam" id="PF00583">
    <property type="entry name" value="Acetyltransf_1"/>
    <property type="match status" value="1"/>
</dbReference>
<dbReference type="RefSeq" id="WP_118991298.1">
    <property type="nucleotide sequence ID" value="NZ_CP023434.1"/>
</dbReference>
<dbReference type="AlphaFoldDB" id="A0A347WMY4"/>
<dbReference type="Gene3D" id="3.40.630.30">
    <property type="match status" value="1"/>
</dbReference>
<name>A0A347WMY4_9LACT</name>
<reference evidence="2 3" key="1">
    <citation type="submission" date="2017-09" db="EMBL/GenBank/DDBJ databases">
        <title>Complete genome sequence of Oxytococcus suis strain ZY16052.</title>
        <authorList>
            <person name="Li F."/>
        </authorList>
    </citation>
    <scope>NUCLEOTIDE SEQUENCE [LARGE SCALE GENOMIC DNA]</scope>
    <source>
        <strain evidence="2 3">ZY16052</strain>
    </source>
</reference>
<organism evidence="2 3">
    <name type="scientific">Suicoccus acidiformans</name>
    <dbReference type="NCBI Taxonomy" id="2036206"/>
    <lineage>
        <taxon>Bacteria</taxon>
        <taxon>Bacillati</taxon>
        <taxon>Bacillota</taxon>
        <taxon>Bacilli</taxon>
        <taxon>Lactobacillales</taxon>
        <taxon>Aerococcaceae</taxon>
        <taxon>Suicoccus</taxon>
    </lineage>
</organism>
<gene>
    <name evidence="2" type="ORF">CL176_10800</name>
</gene>
<keyword evidence="3" id="KW-1185">Reference proteome</keyword>
<keyword evidence="2" id="KW-0808">Transferase</keyword>
<dbReference type="OrthoDB" id="948250at2"/>
<dbReference type="PANTHER" id="PTHR43328">
    <property type="entry name" value="ACETYLTRANSFERASE-RELATED"/>
    <property type="match status" value="1"/>
</dbReference>
<dbReference type="KEGG" id="abae:CL176_10800"/>
<proteinExistence type="predicted"/>
<dbReference type="EMBL" id="CP023434">
    <property type="protein sequence ID" value="AXY26441.1"/>
    <property type="molecule type" value="Genomic_DNA"/>
</dbReference>
<dbReference type="PROSITE" id="PS51186">
    <property type="entry name" value="GNAT"/>
    <property type="match status" value="1"/>
</dbReference>